<name>A0ABW5DT92_9PROT</name>
<evidence type="ECO:0000313" key="2">
    <source>
        <dbReference type="Proteomes" id="UP001597295"/>
    </source>
</evidence>
<dbReference type="RefSeq" id="WP_379877733.1">
    <property type="nucleotide sequence ID" value="NZ_JBHUIP010000013.1"/>
</dbReference>
<keyword evidence="2" id="KW-1185">Reference proteome</keyword>
<comment type="caution">
    <text evidence="1">The sequence shown here is derived from an EMBL/GenBank/DDBJ whole genome shotgun (WGS) entry which is preliminary data.</text>
</comment>
<reference evidence="2" key="1">
    <citation type="journal article" date="2019" name="Int. J. Syst. Evol. Microbiol.">
        <title>The Global Catalogue of Microorganisms (GCM) 10K type strain sequencing project: providing services to taxonomists for standard genome sequencing and annotation.</title>
        <authorList>
            <consortium name="The Broad Institute Genomics Platform"/>
            <consortium name="The Broad Institute Genome Sequencing Center for Infectious Disease"/>
            <person name="Wu L."/>
            <person name="Ma J."/>
        </authorList>
    </citation>
    <scope>NUCLEOTIDE SEQUENCE [LARGE SCALE GENOMIC DNA]</scope>
    <source>
        <strain evidence="2">CGMCC 1.19062</strain>
    </source>
</reference>
<evidence type="ECO:0000313" key="1">
    <source>
        <dbReference type="EMBL" id="MFD2264358.1"/>
    </source>
</evidence>
<gene>
    <name evidence="1" type="ORF">ACFSM5_15750</name>
</gene>
<protein>
    <submittedName>
        <fullName evidence="1">Phage tail assembly protein</fullName>
    </submittedName>
</protein>
<organism evidence="1 2">
    <name type="scientific">Lacibacterium aquatile</name>
    <dbReference type="NCBI Taxonomy" id="1168082"/>
    <lineage>
        <taxon>Bacteria</taxon>
        <taxon>Pseudomonadati</taxon>
        <taxon>Pseudomonadota</taxon>
        <taxon>Alphaproteobacteria</taxon>
        <taxon>Rhodospirillales</taxon>
        <taxon>Rhodospirillaceae</taxon>
    </lineage>
</organism>
<proteinExistence type="predicted"/>
<sequence length="91" mass="9750">MSDTITYTLQYPFQFTASRWIDQLVFQTEPKVRDLKRLDHASGGIEAGIVLLSVLSGEPVDLIEALKASDYVGASKLVGPTVAGFLGAGAH</sequence>
<dbReference type="EMBL" id="JBHUIP010000013">
    <property type="protein sequence ID" value="MFD2264358.1"/>
    <property type="molecule type" value="Genomic_DNA"/>
</dbReference>
<accession>A0ABW5DT92</accession>
<dbReference type="Proteomes" id="UP001597295">
    <property type="component" value="Unassembled WGS sequence"/>
</dbReference>